<dbReference type="Proteomes" id="UP000314294">
    <property type="component" value="Unassembled WGS sequence"/>
</dbReference>
<accession>A0A4Z2I4N1</accession>
<organism evidence="1 2">
    <name type="scientific">Liparis tanakae</name>
    <name type="common">Tanaka's snailfish</name>
    <dbReference type="NCBI Taxonomy" id="230148"/>
    <lineage>
        <taxon>Eukaryota</taxon>
        <taxon>Metazoa</taxon>
        <taxon>Chordata</taxon>
        <taxon>Craniata</taxon>
        <taxon>Vertebrata</taxon>
        <taxon>Euteleostomi</taxon>
        <taxon>Actinopterygii</taxon>
        <taxon>Neopterygii</taxon>
        <taxon>Teleostei</taxon>
        <taxon>Neoteleostei</taxon>
        <taxon>Acanthomorphata</taxon>
        <taxon>Eupercaria</taxon>
        <taxon>Perciformes</taxon>
        <taxon>Cottioidei</taxon>
        <taxon>Cottales</taxon>
        <taxon>Liparidae</taxon>
        <taxon>Liparis</taxon>
    </lineage>
</organism>
<protein>
    <submittedName>
        <fullName evidence="1">Uncharacterized protein</fullName>
    </submittedName>
</protein>
<evidence type="ECO:0000313" key="2">
    <source>
        <dbReference type="Proteomes" id="UP000314294"/>
    </source>
</evidence>
<comment type="caution">
    <text evidence="1">The sequence shown here is derived from an EMBL/GenBank/DDBJ whole genome shotgun (WGS) entry which is preliminary data.</text>
</comment>
<reference evidence="1 2" key="1">
    <citation type="submission" date="2019-03" db="EMBL/GenBank/DDBJ databases">
        <title>First draft genome of Liparis tanakae, snailfish: a comprehensive survey of snailfish specific genes.</title>
        <authorList>
            <person name="Kim W."/>
            <person name="Song I."/>
            <person name="Jeong J.-H."/>
            <person name="Kim D."/>
            <person name="Kim S."/>
            <person name="Ryu S."/>
            <person name="Song J.Y."/>
            <person name="Lee S.K."/>
        </authorList>
    </citation>
    <scope>NUCLEOTIDE SEQUENCE [LARGE SCALE GENOMIC DNA]</scope>
    <source>
        <tissue evidence="1">Muscle</tissue>
    </source>
</reference>
<proteinExistence type="predicted"/>
<evidence type="ECO:0000313" key="1">
    <source>
        <dbReference type="EMBL" id="TNN72780.1"/>
    </source>
</evidence>
<keyword evidence="2" id="KW-1185">Reference proteome</keyword>
<dbReference type="EMBL" id="SRLO01000133">
    <property type="protein sequence ID" value="TNN72780.1"/>
    <property type="molecule type" value="Genomic_DNA"/>
</dbReference>
<gene>
    <name evidence="1" type="ORF">EYF80_017064</name>
</gene>
<dbReference type="AlphaFoldDB" id="A0A4Z2I4N1"/>
<sequence>MVITLPGRSALWALRPRTSPLHALLLRLNGGPKRTPVHHLTSKAAGEDGVPEPDFRSKAIEARSLAPLIPLIRVTLRGPGLS</sequence>
<name>A0A4Z2I4N1_9TELE</name>